<evidence type="ECO:0000256" key="1">
    <source>
        <dbReference type="SAM" id="MobiDB-lite"/>
    </source>
</evidence>
<reference evidence="2 3" key="1">
    <citation type="submission" date="2023-09" db="EMBL/GenBank/DDBJ databases">
        <title>Nesidiocoris tenuis whole genome shotgun sequence.</title>
        <authorList>
            <person name="Shibata T."/>
            <person name="Shimoda M."/>
            <person name="Kobayashi T."/>
            <person name="Uehara T."/>
        </authorList>
    </citation>
    <scope>NUCLEOTIDE SEQUENCE [LARGE SCALE GENOMIC DNA]</scope>
    <source>
        <strain evidence="2 3">Japan</strain>
    </source>
</reference>
<proteinExistence type="predicted"/>
<sequence length="86" mass="9308">MDGHREERSLIAMPGVGRRGGGEGGGSGDENVFFTSFLARLFLCGEEKENVIYGRPGSSKEAAMNGSTLGGDFSLWKAEKRLFQYS</sequence>
<accession>A0ABN7ADJ5</accession>
<keyword evidence="3" id="KW-1185">Reference proteome</keyword>
<dbReference type="Proteomes" id="UP001307889">
    <property type="component" value="Chromosome 2"/>
</dbReference>
<evidence type="ECO:0000313" key="3">
    <source>
        <dbReference type="Proteomes" id="UP001307889"/>
    </source>
</evidence>
<dbReference type="EMBL" id="AP028910">
    <property type="protein sequence ID" value="BES90371.1"/>
    <property type="molecule type" value="Genomic_DNA"/>
</dbReference>
<feature type="region of interest" description="Disordered" evidence="1">
    <location>
        <begin position="1"/>
        <end position="27"/>
    </location>
</feature>
<name>A0ABN7ADJ5_9HEMI</name>
<gene>
    <name evidence="2" type="ORF">NTJ_03179</name>
</gene>
<protein>
    <submittedName>
        <fullName evidence="2">Uncharacterized protein</fullName>
    </submittedName>
</protein>
<feature type="compositionally biased region" description="Gly residues" evidence="1">
    <location>
        <begin position="17"/>
        <end position="27"/>
    </location>
</feature>
<evidence type="ECO:0000313" key="2">
    <source>
        <dbReference type="EMBL" id="BES90371.1"/>
    </source>
</evidence>
<organism evidence="2 3">
    <name type="scientific">Nesidiocoris tenuis</name>
    <dbReference type="NCBI Taxonomy" id="355587"/>
    <lineage>
        <taxon>Eukaryota</taxon>
        <taxon>Metazoa</taxon>
        <taxon>Ecdysozoa</taxon>
        <taxon>Arthropoda</taxon>
        <taxon>Hexapoda</taxon>
        <taxon>Insecta</taxon>
        <taxon>Pterygota</taxon>
        <taxon>Neoptera</taxon>
        <taxon>Paraneoptera</taxon>
        <taxon>Hemiptera</taxon>
        <taxon>Heteroptera</taxon>
        <taxon>Panheteroptera</taxon>
        <taxon>Cimicomorpha</taxon>
        <taxon>Miridae</taxon>
        <taxon>Dicyphina</taxon>
        <taxon>Nesidiocoris</taxon>
    </lineage>
</organism>